<evidence type="ECO:0000256" key="5">
    <source>
        <dbReference type="ARBA" id="ARBA00022490"/>
    </source>
</evidence>
<dbReference type="OrthoDB" id="191918at2759"/>
<keyword evidence="5" id="KW-0963">Cytoplasm</keyword>
<dbReference type="VEuPathDB" id="FungiDB:SJAG_00518"/>
<dbReference type="InterPro" id="IPR037039">
    <property type="entry name" value="CM_AroQ_sf_eucaryotic"/>
</dbReference>
<comment type="catalytic activity">
    <reaction evidence="11">
        <text>chorismate = prephenate</text>
        <dbReference type="Rhea" id="RHEA:13897"/>
        <dbReference type="ChEBI" id="CHEBI:29748"/>
        <dbReference type="ChEBI" id="CHEBI:29934"/>
        <dbReference type="EC" id="5.4.99.5"/>
    </reaction>
    <physiologicalReaction direction="left-to-right" evidence="11">
        <dbReference type="Rhea" id="RHEA:13898"/>
    </physiologicalReaction>
</comment>
<evidence type="ECO:0000259" key="13">
    <source>
        <dbReference type="Pfam" id="PF01817"/>
    </source>
</evidence>
<accession>B6JVV2</accession>
<keyword evidence="8 12" id="KW-0057">Aromatic amino acid biosynthesis</keyword>
<evidence type="ECO:0000256" key="3">
    <source>
        <dbReference type="ARBA" id="ARBA00012404"/>
    </source>
</evidence>
<evidence type="ECO:0000256" key="12">
    <source>
        <dbReference type="PIRNR" id="PIRNR017318"/>
    </source>
</evidence>
<dbReference type="Proteomes" id="UP000001744">
    <property type="component" value="Unassembled WGS sequence"/>
</dbReference>
<evidence type="ECO:0000256" key="2">
    <source>
        <dbReference type="ARBA" id="ARBA00004817"/>
    </source>
</evidence>
<sequence length="256" mass="29698">MASTDSKDIPKAVSLTNIRNSLISQEDTIIFDLLERAKLKTNDLIYEKNGIPELKLPERWNSFLMFMLHEHEKPYALARRYAHPEEYPFTDDLPEPILPKLQHETVLHPNTVNVNNDILNYYIHSIVPKICEKGIDPDNYGSTAVCDISCLQSLSRRIHYGKFVAEAKYRQNPELYKKLILARDIKGIEDAIVDKKQEQRVLDRLHYKAATYGRDPAEPDKPSDRVTADVVVSIYRDYVIPMTKKVEVDYLLQRLE</sequence>
<dbReference type="GO" id="GO:0005737">
    <property type="term" value="C:cytoplasm"/>
    <property type="evidence" value="ECO:0000318"/>
    <property type="project" value="GO_Central"/>
</dbReference>
<dbReference type="GO" id="GO:0046417">
    <property type="term" value="P:chorismate metabolic process"/>
    <property type="evidence" value="ECO:0007669"/>
    <property type="project" value="InterPro"/>
</dbReference>
<keyword evidence="10 12" id="KW-0413">Isomerase</keyword>
<evidence type="ECO:0000256" key="7">
    <source>
        <dbReference type="ARBA" id="ARBA00022605"/>
    </source>
</evidence>
<dbReference type="JaponicusDB" id="SJAG_00518">
    <property type="gene designation" value="aro7"/>
</dbReference>
<name>B6JVV2_SCHJY</name>
<evidence type="ECO:0000313" key="14">
    <source>
        <dbReference type="EMBL" id="EEB05503.1"/>
    </source>
</evidence>
<proteinExistence type="predicted"/>
<dbReference type="Pfam" id="PF01817">
    <property type="entry name" value="CM_2"/>
    <property type="match status" value="1"/>
</dbReference>
<evidence type="ECO:0000313" key="16">
    <source>
        <dbReference type="Proteomes" id="UP000001744"/>
    </source>
</evidence>
<organism evidence="14 16">
    <name type="scientific">Schizosaccharomyces japonicus (strain yFS275 / FY16936)</name>
    <name type="common">Fission yeast</name>
    <dbReference type="NCBI Taxonomy" id="402676"/>
    <lineage>
        <taxon>Eukaryota</taxon>
        <taxon>Fungi</taxon>
        <taxon>Dikarya</taxon>
        <taxon>Ascomycota</taxon>
        <taxon>Taphrinomycotina</taxon>
        <taxon>Schizosaccharomycetes</taxon>
        <taxon>Schizosaccharomycetales</taxon>
        <taxon>Schizosaccharomycetaceae</taxon>
        <taxon>Schizosaccharomyces</taxon>
    </lineage>
</organism>
<dbReference type="UniPathway" id="UPA00120">
    <property type="reaction ID" value="UER00203"/>
</dbReference>
<dbReference type="EMBL" id="KE651166">
    <property type="protein sequence ID" value="EEB05503.1"/>
    <property type="molecule type" value="Genomic_DNA"/>
</dbReference>
<protein>
    <recommendedName>
        <fullName evidence="4 12">Chorismate mutase</fullName>
        <ecNumber evidence="3 12">5.4.99.5</ecNumber>
    </recommendedName>
</protein>
<dbReference type="AlphaFoldDB" id="B6JVV2"/>
<evidence type="ECO:0000256" key="1">
    <source>
        <dbReference type="ARBA" id="ARBA00004496"/>
    </source>
</evidence>
<evidence type="ECO:0000256" key="10">
    <source>
        <dbReference type="ARBA" id="ARBA00023235"/>
    </source>
</evidence>
<dbReference type="OMA" id="FLDWALM"/>
<keyword evidence="16" id="KW-1185">Reference proteome</keyword>
<evidence type="ECO:0000256" key="4">
    <source>
        <dbReference type="ARBA" id="ARBA00020296"/>
    </source>
</evidence>
<evidence type="ECO:0000256" key="9">
    <source>
        <dbReference type="ARBA" id="ARBA00023222"/>
    </source>
</evidence>
<dbReference type="GO" id="GO:0004106">
    <property type="term" value="F:chorismate mutase activity"/>
    <property type="evidence" value="ECO:0000318"/>
    <property type="project" value="GO_Central"/>
</dbReference>
<dbReference type="GO" id="GO:0009094">
    <property type="term" value="P:L-phenylalanine biosynthetic process"/>
    <property type="evidence" value="ECO:0007669"/>
    <property type="project" value="UniProtKB-KW"/>
</dbReference>
<keyword evidence="9" id="KW-0584">Phenylalanine biosynthesis</keyword>
<comment type="subcellular location">
    <subcellularLocation>
        <location evidence="1">Cytoplasm</location>
    </subcellularLocation>
</comment>
<dbReference type="EC" id="5.4.99.5" evidence="3 12"/>
<dbReference type="GO" id="GO:0009073">
    <property type="term" value="P:aromatic amino acid family biosynthetic process"/>
    <property type="evidence" value="ECO:0000318"/>
    <property type="project" value="GO_Central"/>
</dbReference>
<evidence type="ECO:0000256" key="8">
    <source>
        <dbReference type="ARBA" id="ARBA00023141"/>
    </source>
</evidence>
<dbReference type="PIRSF" id="PIRSF017318">
    <property type="entry name" value="Chor_mut_AroQ_eu"/>
    <property type="match status" value="1"/>
</dbReference>
<dbReference type="PANTHER" id="PTHR21145:SF12">
    <property type="entry name" value="CHORISMATE MUTASE"/>
    <property type="match status" value="1"/>
</dbReference>
<feature type="domain" description="Chorismate mutase" evidence="13">
    <location>
        <begin position="141"/>
        <end position="247"/>
    </location>
</feature>
<dbReference type="GO" id="GO:0006571">
    <property type="term" value="P:tyrosine biosynthetic process"/>
    <property type="evidence" value="ECO:0007669"/>
    <property type="project" value="UniProtKB-KW"/>
</dbReference>
<evidence type="ECO:0000256" key="11">
    <source>
        <dbReference type="ARBA" id="ARBA00023979"/>
    </source>
</evidence>
<dbReference type="InterPro" id="IPR036263">
    <property type="entry name" value="Chorismate_II_sf"/>
</dbReference>
<dbReference type="InterPro" id="IPR002701">
    <property type="entry name" value="CM_II_prokaryot"/>
</dbReference>
<comment type="pathway">
    <text evidence="2">Metabolic intermediate biosynthesis; prephenate biosynthesis; prephenate from chorismate: step 1/1.</text>
</comment>
<dbReference type="GeneID" id="7051215"/>
<dbReference type="RefSeq" id="XP_002171796.1">
    <property type="nucleotide sequence ID" value="XM_002171760.2"/>
</dbReference>
<dbReference type="HOGENOM" id="CLU_057757_0_0_1"/>
<evidence type="ECO:0000313" key="15">
    <source>
        <dbReference type="JaponicusDB" id="SJAG_00518"/>
    </source>
</evidence>
<evidence type="ECO:0000256" key="6">
    <source>
        <dbReference type="ARBA" id="ARBA00022498"/>
    </source>
</evidence>
<dbReference type="eggNOG" id="KOG0795">
    <property type="taxonomic scope" value="Eukaryota"/>
</dbReference>
<dbReference type="STRING" id="402676.B6JVV2"/>
<keyword evidence="7 12" id="KW-0028">Amino-acid biosynthesis</keyword>
<dbReference type="InterPro" id="IPR008238">
    <property type="entry name" value="Chorismate_mutase_AroQ_euk"/>
</dbReference>
<dbReference type="SUPFAM" id="SSF48600">
    <property type="entry name" value="Chorismate mutase II"/>
    <property type="match status" value="1"/>
</dbReference>
<keyword evidence="6" id="KW-0827">Tyrosine biosynthesis</keyword>
<dbReference type="NCBIfam" id="TIGR01802">
    <property type="entry name" value="CM_pl-yst"/>
    <property type="match status" value="1"/>
</dbReference>
<dbReference type="Gene3D" id="1.10.590.10">
    <property type="entry name" value="Chorismate mutase, AroQ class superfamily, eukaryotic"/>
    <property type="match status" value="1"/>
</dbReference>
<dbReference type="PROSITE" id="PS51169">
    <property type="entry name" value="CHORISMATE_MUT_3"/>
    <property type="match status" value="1"/>
</dbReference>
<dbReference type="PANTHER" id="PTHR21145">
    <property type="entry name" value="CHORISMATE MUTASE"/>
    <property type="match status" value="1"/>
</dbReference>
<reference evidence="14 16" key="1">
    <citation type="journal article" date="2011" name="Science">
        <title>Comparative functional genomics of the fission yeasts.</title>
        <authorList>
            <person name="Rhind N."/>
            <person name="Chen Z."/>
            <person name="Yassour M."/>
            <person name="Thompson D.A."/>
            <person name="Haas B.J."/>
            <person name="Habib N."/>
            <person name="Wapinski I."/>
            <person name="Roy S."/>
            <person name="Lin M.F."/>
            <person name="Heiman D.I."/>
            <person name="Young S.K."/>
            <person name="Furuya K."/>
            <person name="Guo Y."/>
            <person name="Pidoux A."/>
            <person name="Chen H.M."/>
            <person name="Robbertse B."/>
            <person name="Goldberg J.M."/>
            <person name="Aoki K."/>
            <person name="Bayne E.H."/>
            <person name="Berlin A.M."/>
            <person name="Desjardins C.A."/>
            <person name="Dobbs E."/>
            <person name="Dukaj L."/>
            <person name="Fan L."/>
            <person name="FitzGerald M.G."/>
            <person name="French C."/>
            <person name="Gujja S."/>
            <person name="Hansen K."/>
            <person name="Keifenheim D."/>
            <person name="Levin J.Z."/>
            <person name="Mosher R.A."/>
            <person name="Mueller C.A."/>
            <person name="Pfiffner J."/>
            <person name="Priest M."/>
            <person name="Russ C."/>
            <person name="Smialowska A."/>
            <person name="Swoboda P."/>
            <person name="Sykes S.M."/>
            <person name="Vaughn M."/>
            <person name="Vengrova S."/>
            <person name="Yoder R."/>
            <person name="Zeng Q."/>
            <person name="Allshire R."/>
            <person name="Baulcombe D."/>
            <person name="Birren B.W."/>
            <person name="Brown W."/>
            <person name="Ekwall K."/>
            <person name="Kellis M."/>
            <person name="Leatherwood J."/>
            <person name="Levin H."/>
            <person name="Margalit H."/>
            <person name="Martienssen R."/>
            <person name="Nieduszynski C.A."/>
            <person name="Spatafora J.W."/>
            <person name="Friedman N."/>
            <person name="Dalgaard J.Z."/>
            <person name="Baumann P."/>
            <person name="Niki H."/>
            <person name="Regev A."/>
            <person name="Nusbaum C."/>
        </authorList>
    </citation>
    <scope>NUCLEOTIDE SEQUENCE [LARGE SCALE GENOMIC DNA]</scope>
    <source>
        <strain evidence="16">yFS275 / FY16936</strain>
    </source>
</reference>
<gene>
    <name evidence="15" type="primary">aro7</name>
    <name evidence="14" type="ORF">SJAG_00518</name>
</gene>